<accession>A0A8C5B1A5</accession>
<feature type="region of interest" description="Disordered" evidence="2">
    <location>
        <begin position="4656"/>
        <end position="4688"/>
    </location>
</feature>
<feature type="coiled-coil region" evidence="1">
    <location>
        <begin position="951"/>
        <end position="1006"/>
    </location>
</feature>
<evidence type="ECO:0008006" key="6">
    <source>
        <dbReference type="Google" id="ProtNLM"/>
    </source>
</evidence>
<feature type="coiled-coil region" evidence="1">
    <location>
        <begin position="2395"/>
        <end position="2551"/>
    </location>
</feature>
<evidence type="ECO:0000256" key="2">
    <source>
        <dbReference type="SAM" id="MobiDB-lite"/>
    </source>
</evidence>
<feature type="coiled-coil region" evidence="1">
    <location>
        <begin position="1782"/>
        <end position="1809"/>
    </location>
</feature>
<feature type="coiled-coil region" evidence="1">
    <location>
        <begin position="3188"/>
        <end position="3373"/>
    </location>
</feature>
<protein>
    <recommendedName>
        <fullName evidence="6">Golgin subfamily B member 1-like</fullName>
    </recommendedName>
</protein>
<feature type="coiled-coil region" evidence="1">
    <location>
        <begin position="3486"/>
        <end position="3545"/>
    </location>
</feature>
<evidence type="ECO:0000313" key="4">
    <source>
        <dbReference type="Ensembl" id="ENSGMOP00000040367.1"/>
    </source>
</evidence>
<dbReference type="InterPro" id="IPR026202">
    <property type="entry name" value="GOLGB1"/>
</dbReference>
<sequence>MRRLQVERESLESKMEAEKHVMRAQLRDLMEKQQAEVRRLSEEHGALLEQSQQDLRAQLEGLRRAAGQLAPGRGPPDTEPPPSPRLAELEAQAKQKTEEASKSEAKFLKTKAWSKSRIRQLEEELRKSQGGGAPPELTALRQRITELEEEKEESLWRLEQYDQLRAHNGVLEQKLVVYEEQQRSLQADLEQVTQRATSQASESGSADEPQSTVLEWQEMVSEAVSSRDHARGEKASMALRISHLEEEREALVSRQQELEEELTRARGQGTHRAPRRGGPAPRSLQEDFEFDGQAPFQEPGVAPGSTEAMEGENMGGGLRSVVAELELERNQLQEQILGLEEHCQDLEDRLQLQARIETLQNESERLQGQLANLRSQQSRDAEKHQLLVTSLNQQLKGLSDTQECLESSLIEKENTLALTSEKLELINSLRENLREKEIDLKDVSDKLLYAEHNLMEITQKSSGFEKQSLGLKAEVADLSQKLSLLKDKTQKQEAAIETFQTELEQTNEELDKLNTSHLEERAQLIQDLQGCEREIDNLKDILIDKEKELSALSGSMLDYNDQISALEKEVRVKEEDLARTEKALSEAQCHAHILRDSQDSDQQTLNLNITELVEKLKGTETELIKAKEDGELKAAEVEELTKQGAEYRKNIQVLKDDLQEQVVSHNGHIAGCETHISSLKEQVALSACTLQKDSEGILIQLKEKDLCNDKLKQELLDKDQVFDQELKSLKEERNNLSADVAKHNIDMQKLSERLKEHLERQEQLEKVTQEKVETITILGDQLKNNQEQAEVEKHKFITELQARESENIKLGKELESKSENISKLKNLLKNAKAEKQQLQGKLKELNKDLDSQKKNVEELSEKLKSALQLNSNLEDQFNHLKDENERLETQVTVTSKNVSELERDLHMKVIDFENQNSEKSKMIQVLQRDEEGLRVQTQELNRVLERSSQSISEKSNKCDHLNQLLSTKEKEVTLLKENIKSVSSHVEELQNGIKEREQTLADLRVVITTNQNQHSELTETLSLLQEQHLSLKSDLIEREVSLTQKEEECTMLQNDIVQKTSVISDDQAEFEALRVQCSNLQQQIEGKDDVLKNVTQECKNYKENLVSRDKKVTSLTNKLSAIEVNVTKLESEKAEAKTSLDNFDAKNIGLRKELELKQVEMSGFHGHIQALTEQNHQLRAACEIREKELAQQIQVAYELDGRLKGLLEQNSNLSVEVVNLSEESKQLKEDLAQKIQSFAEVVSERNLLQEKVLGLEMQHSEKRKIIEGLLKKIDDLTLETVELNNVLEQNKRTHAESLLLKSAECKNLSDTLRAKEDEAEALQEQLDRLTTQLNQLNLSMTEKETIFSEQCANMEAQNNQMMQLHETLSLLQEQGSALKSGLMEKDTMHQQKVVECSAFQKESMLQKDTVSKMQGEAASLREECLDLHRQMEEKEQFLRNVSHDLRNHKDELNMQNELVASLTNQLGVMTEISGKTDIEINNLRSAVETVSTENQQLVDQVNHRKTELEHFRNNIQALNEKYAVLNSEHQKTLVEQSKLLENVSNLKETVSDMENQVSNLTEELKMACSISESLGLTVQEKEDSLKQQGYFLQQLQAKSVETEGQTSQKSLVITQLQTQIQNLQQCLENKEAMLQQNEKDLCLTKTELTGEKTKLQNDIDLNVETIARIKRELSDAVGKNTELGSQLANQEIQMKIMVDKNCNLGSQVTQFDDLILILRNQIDILNSESSVLKATVKEKEIVMLEFQKTSLAASENLNSKFVAKETECGSLKEQLSHIQESLAKLNDSLQAHMSEIQSLKETIKEKESLLLVHTKSLEEMQTKAEETTLIRAQFMQSTELISQLQSQVQLFSTESAHFSKSEEEKQSAFSSLQDKYAELSEEIQIARNLLTIRTGEVTNLSKSLDDSNSSLQAAEDSVDILRKELLSTKEELRETLELNSSLSKQNEEAVSRYKTNTSLLTMEMESLKSKHVQVEVQKNLLTEKLEQRKMDLHAINSQYTGQAKQMTNLVSELQRLEEQNKSLHEGIGSLREEHQINLTSINNENISLKEEINTFVAEKETLEQRHVEHTRSTQEELQQLTSHMNETVEKAKSEKEKLQDEVSVKAQEIFELKSSIHKIEQILQDSEKEWLLVLDKESKDKNYLLEQLKSVESEIHSKNVKVSSLKQELDNLQAKLSDAASAIQMGSEQLKAKELEASASRLQLENILASVQEKEIENNHLQQILQDAQAEMEKLKKSKVDADNDLSVLSQSMSERSAASSEEGLSLKVRLKEQQERNLLELESLKGQLDGALVQLQKAQYKLEEGEMSHKAAYEQINDLQVEVNQLQAQCHSACEKEKEAIAKQSSLCHELQAKAEQTECMSIQISQQKELLAGLSQQLKEKDLAIDLAIAQVIESASNERIKLADENGSLQKQLQSMEQEYRSLLKKQEDKLQHLEEHILLSKKDIESKISENSELNKEKDNFKAENIKLSKDKDAIKKKLQAALLLRKDLMKRLEQFQKQKEENGNTEELSLLQQRLQEMKSQEQVSTRQYEENILLLENKILDKENEISLLERGKDIIVGSFQTDRQTLEAALNDKEHCLSETLLRLNEKTSLLTELQTSISEKELASQEGRHDLQQKIQYLEYEVSRREDILKQKSESFFVLENELAQMKQEKAVLQKKAQAALIARKETLKKSQEKENKLVQELSQLKDEFKALLEQHAQQTNDLDDLQLKFEHQSIELENISPISLSRLQELEILKQLVKERDTTLRDLKINLAENNTGHSLSTLHSELDTLRSDLEAMSSEVRSKNESLLVFEHSSQELLLKLELVEKDLEEAHMKIKGQTEELDKYQQALQVEKSGGQQEKHKLIDEHQAFESQVVVSRAAAEETQRCSDAITNEHRILLEEKKGFLEQIRQLKANLQTAVESVSQKSLEIQHIQSELAETHLKLNEEKYVLAKELEKAQLYRMEGESSKMNTGLLQQEKENAFRFVDTLQNEVALFKGKLSEAEEPNDQCNQNIPIQQEDSLQQDVLCKEEVQSLDTLPEHLEAKLKERDKALFMFQSLVTVKEELIASLEHQLQRQIHLHELAMEKMRTQVDQLQKSEQVFSKDVDQENISKTALLTRKLQAALVSRKDLMRQNSTLKNQLETMKVNYEDEVGKTLSLESIVGNLKQQNIDIENVISSQGTEKDRLIAEVDRILNDNHNLSAACESLKRTIENITQQKQAFSCQLESLKDSQTEELSEWKSKHSELKQDYESLFQSYENVCSEMDKMRLLLEGGSRERQEALVQLHQLESEREVLEMQARDVGEENVRIKEKMRKFAKAKQNTIDVLEKENQNIRKQLLEFDQKRQFNIDLTVKIQQLEERIRSLQESAKIREEELTEVQSEKIKMSEELKEAISSLEKFQFESKSFENMQFKLDEALGLNNSLAVQIQTHNAEFGAQQQMNDLLQKEKQSLLAKISHIENDHELHLGDKDNRIKDLQDIRNDHSQEMICLHEKVRILEDDKSLLQEELENVQEISEKVKNENENMLLKNSERMAELTESVNVLQTQNKQLSSQLGVSKKNVTQVCQEKEQQQLRLVKEFEEKLKTAQRGSVGSKSIKRELQELLKEKHQEVNQLQQDCIKYQERFLDLEKALKASQAGCEQLKKELKNSSEKGSYLEDRSEDLEQELMTCKIFLQKANESVRRLQSEKEQLVLEMAEKSKKAVHQVTHENIPQNMYMEREAVLQRRIDELQRLKEKENQMLIELGQQMDSKDLENATLRREADTNMAKLAVMSSDPHGADASKQWNNIFQKALHEKDSQLLEQGFVIKQFLEDMRTKDGEINELRMLKSKLERGHNEYSVAAAAHQRQILVLGVSNTELNETVEIMNMHLTKLNAQVERLEQDKSKLNRDLADKEDVGSQRLLSIQQLEKISSDLEEQLYTFQSEKDTFKSDFEKQETISLQLKKLLQNKDAEISSLLSCRDGQMSGYLEQLQANHRAQIAGYEDRVTSLYSERDRADKETRRLENTVRSLQLKLDRLTQEKESVDEKMASFRNSMISLQTERERLISEYRMLEEKNQLALRDRDGSANGDLSATKGMKHEIRKLLHQMDDLNSENAMLRAQLVRYREDLNQVLSLKDNQLKELLKRQQDMIKNLEIQKAVEEKQHRDSILELQTEQETSKSLRAESSNLKSQFSNQEAELLALKMQRAETNEGKVISDLQQVVASKASECNGIQQRLSAQKLLTDELKNKLQQLESDTDKKLSEAEDKYNSELDTFEREVQLMRNERETADQRVQELARDLLQTEQLLSDSHSQSKDLTAKNESLGKAMAALQNDRDVLIEDFKTLQKRYDQELRDTRASLTKAEHGLQDATTELAVLAKENYVLIHKVNALSSNNTQSELNTLVDELSKALSEKEGELKRVSLENNTFSKQMSAFSKSMASLQNDRERLMGELVGAKRGQGAISGAVVSYGPDEPNGSRIETFQNERDGLEVRLKVLDLQKALEEEQACRRLTEQDLRSAQLQLAEMRSETSRLPSEALRQNQEANGGHPKQPLKEALELLGGSQQEVKQLQAERIHIHRELQRCLVEIQQRDQYSQQLNHKLLQAQEQQGALAAQLRAVSQSLRDSQQHCHWLEAHSAPLGSVCAQVAPGAPQEKSSHSITMETSEASLLRERLLEVEHTLSEERNRREAAEESLSHAEERAKSLASSSPAPAAQRDFTVQLEAEDDWGALALSPGQPLLTRRVKGSVLACRRWLRGRSLYCSKLLTGRARSRHAFLAYLLLLHALLLMCLSGAL</sequence>
<dbReference type="Ensembl" id="ENSGMOT00000042280.1">
    <property type="protein sequence ID" value="ENSGMOP00000040367.1"/>
    <property type="gene ID" value="ENSGMOG00000032352.1"/>
</dbReference>
<keyword evidence="5" id="KW-1185">Reference proteome</keyword>
<proteinExistence type="predicted"/>
<dbReference type="Gene3D" id="1.10.287.1490">
    <property type="match status" value="1"/>
</dbReference>
<feature type="coiled-coil region" evidence="1">
    <location>
        <begin position="3855"/>
        <end position="3917"/>
    </location>
</feature>
<dbReference type="OMA" id="SEQMKVM"/>
<keyword evidence="1" id="KW-0175">Coiled coil</keyword>
<feature type="coiled-coil region" evidence="1">
    <location>
        <begin position="475"/>
        <end position="583"/>
    </location>
</feature>
<feature type="transmembrane region" description="Helical" evidence="3">
    <location>
        <begin position="4751"/>
        <end position="4769"/>
    </location>
</feature>
<feature type="coiled-coil region" evidence="1">
    <location>
        <begin position="4210"/>
        <end position="4322"/>
    </location>
</feature>
<evidence type="ECO:0000256" key="3">
    <source>
        <dbReference type="SAM" id="Phobius"/>
    </source>
</evidence>
<organism evidence="4 5">
    <name type="scientific">Gadus morhua</name>
    <name type="common">Atlantic cod</name>
    <dbReference type="NCBI Taxonomy" id="8049"/>
    <lineage>
        <taxon>Eukaryota</taxon>
        <taxon>Metazoa</taxon>
        <taxon>Chordata</taxon>
        <taxon>Craniata</taxon>
        <taxon>Vertebrata</taxon>
        <taxon>Euteleostomi</taxon>
        <taxon>Actinopterygii</taxon>
        <taxon>Neopterygii</taxon>
        <taxon>Teleostei</taxon>
        <taxon>Neoteleostei</taxon>
        <taxon>Acanthomorphata</taxon>
        <taxon>Zeiogadaria</taxon>
        <taxon>Gadariae</taxon>
        <taxon>Gadiformes</taxon>
        <taxon>Gadoidei</taxon>
        <taxon>Gadidae</taxon>
        <taxon>Gadus</taxon>
    </lineage>
</organism>
<feature type="coiled-coil region" evidence="1">
    <location>
        <begin position="2282"/>
        <end position="2337"/>
    </location>
</feature>
<feature type="coiled-coil region" evidence="1">
    <location>
        <begin position="2637"/>
        <end position="2717"/>
    </location>
</feature>
<evidence type="ECO:0000313" key="5">
    <source>
        <dbReference type="Proteomes" id="UP000694546"/>
    </source>
</evidence>
<feature type="compositionally biased region" description="Basic and acidic residues" evidence="2">
    <location>
        <begin position="4656"/>
        <end position="4678"/>
    </location>
</feature>
<keyword evidence="3" id="KW-1133">Transmembrane helix</keyword>
<feature type="compositionally biased region" description="Polar residues" evidence="2">
    <location>
        <begin position="191"/>
        <end position="212"/>
    </location>
</feature>
<reference evidence="4" key="1">
    <citation type="submission" date="2025-08" db="UniProtKB">
        <authorList>
            <consortium name="Ensembl"/>
        </authorList>
    </citation>
    <scope>IDENTIFICATION</scope>
</reference>
<keyword evidence="3" id="KW-0472">Membrane</keyword>
<feature type="coiled-coil region" evidence="1">
    <location>
        <begin position="2769"/>
        <end position="2838"/>
    </location>
</feature>
<dbReference type="GO" id="GO:0005794">
    <property type="term" value="C:Golgi apparatus"/>
    <property type="evidence" value="ECO:0007669"/>
    <property type="project" value="InterPro"/>
</dbReference>
<feature type="coiled-coil region" evidence="1">
    <location>
        <begin position="1964"/>
        <end position="2108"/>
    </location>
</feature>
<name>A0A8C5B1A5_GADMO</name>
<feature type="coiled-coil region" evidence="1">
    <location>
        <begin position="814"/>
        <end position="904"/>
    </location>
</feature>
<feature type="region of interest" description="Disordered" evidence="2">
    <location>
        <begin position="250"/>
        <end position="313"/>
    </location>
</feature>
<feature type="coiled-coil region" evidence="1">
    <location>
        <begin position="2885"/>
        <end position="2916"/>
    </location>
</feature>
<feature type="region of interest" description="Disordered" evidence="2">
    <location>
        <begin position="186"/>
        <end position="212"/>
    </location>
</feature>
<feature type="region of interest" description="Disordered" evidence="2">
    <location>
        <begin position="4500"/>
        <end position="4525"/>
    </location>
</feature>
<feature type="compositionally biased region" description="Pro residues" evidence="2">
    <location>
        <begin position="73"/>
        <end position="84"/>
    </location>
</feature>
<feature type="coiled-coil region" evidence="1">
    <location>
        <begin position="3585"/>
        <end position="3739"/>
    </location>
</feature>
<keyword evidence="3" id="KW-0812">Transmembrane</keyword>
<feature type="coiled-coil region" evidence="1">
    <location>
        <begin position="2134"/>
        <end position="2245"/>
    </location>
</feature>
<evidence type="ECO:0000256" key="1">
    <source>
        <dbReference type="SAM" id="Coils"/>
    </source>
</evidence>
<feature type="region of interest" description="Disordered" evidence="2">
    <location>
        <begin position="60"/>
        <end position="107"/>
    </location>
</feature>
<feature type="compositionally biased region" description="Low complexity" evidence="2">
    <location>
        <begin position="4679"/>
        <end position="4688"/>
    </location>
</feature>
<feature type="coiled-coil region" evidence="1">
    <location>
        <begin position="322"/>
        <end position="376"/>
    </location>
</feature>
<feature type="coiled-coil region" evidence="1">
    <location>
        <begin position="712"/>
        <end position="771"/>
    </location>
</feature>
<feature type="coiled-coil region" evidence="1">
    <location>
        <begin position="416"/>
        <end position="446"/>
    </location>
</feature>
<feature type="coiled-coil region" evidence="1">
    <location>
        <begin position="1"/>
        <end position="50"/>
    </location>
</feature>
<dbReference type="GeneTree" id="ENSGT00730000111007"/>
<feature type="compositionally biased region" description="Basic and acidic residues" evidence="2">
    <location>
        <begin position="87"/>
        <end position="107"/>
    </location>
</feature>
<feature type="coiled-coil region" evidence="1">
    <location>
        <begin position="1305"/>
        <end position="1374"/>
    </location>
</feature>
<dbReference type="Proteomes" id="UP000694546">
    <property type="component" value="Chromosome 14"/>
</dbReference>
<feature type="coiled-coil region" evidence="1">
    <location>
        <begin position="1862"/>
        <end position="1938"/>
    </location>
</feature>
<feature type="coiled-coil region" evidence="1">
    <location>
        <begin position="1410"/>
        <end position="1563"/>
    </location>
</feature>
<feature type="coiled-coil region" evidence="1">
    <location>
        <begin position="1613"/>
        <end position="1640"/>
    </location>
</feature>
<feature type="coiled-coil region" evidence="1">
    <location>
        <begin position="3986"/>
        <end position="4172"/>
    </location>
</feature>
<dbReference type="PANTHER" id="PTHR18887:SF4">
    <property type="entry name" value="GOLGIN SUBFAMILY B MEMBER 1-LIKE"/>
    <property type="match status" value="1"/>
</dbReference>
<feature type="coiled-coil region" evidence="1">
    <location>
        <begin position="609"/>
        <end position="657"/>
    </location>
</feature>
<dbReference type="PANTHER" id="PTHR18887">
    <property type="entry name" value="GOLGI-ASSOCIATED PROTEIN GCP360-RELATED"/>
    <property type="match status" value="1"/>
</dbReference>
<reference evidence="4" key="2">
    <citation type="submission" date="2025-09" db="UniProtKB">
        <authorList>
            <consortium name="Ensembl"/>
        </authorList>
    </citation>
    <scope>IDENTIFICATION</scope>
</reference>
<feature type="coiled-coil region" evidence="1">
    <location>
        <begin position="1063"/>
        <end position="1237"/>
    </location>
</feature>